<evidence type="ECO:0000259" key="7">
    <source>
        <dbReference type="Pfam" id="PF00892"/>
    </source>
</evidence>
<feature type="domain" description="EamA" evidence="7">
    <location>
        <begin position="152"/>
        <end position="287"/>
    </location>
</feature>
<evidence type="ECO:0000256" key="3">
    <source>
        <dbReference type="ARBA" id="ARBA00022692"/>
    </source>
</evidence>
<feature type="transmembrane region" description="Helical" evidence="6">
    <location>
        <begin position="93"/>
        <end position="116"/>
    </location>
</feature>
<keyword evidence="3 6" id="KW-0812">Transmembrane</keyword>
<dbReference type="Gene3D" id="1.10.3730.20">
    <property type="match status" value="1"/>
</dbReference>
<evidence type="ECO:0000256" key="6">
    <source>
        <dbReference type="SAM" id="Phobius"/>
    </source>
</evidence>
<evidence type="ECO:0000256" key="1">
    <source>
        <dbReference type="ARBA" id="ARBA00004651"/>
    </source>
</evidence>
<accession>A0A2S7WCP3</accession>
<keyword evidence="2" id="KW-1003">Cell membrane</keyword>
<dbReference type="OrthoDB" id="1117213at2"/>
<dbReference type="InterPro" id="IPR050638">
    <property type="entry name" value="AA-Vitamin_Transporters"/>
</dbReference>
<dbReference type="InterPro" id="IPR037185">
    <property type="entry name" value="EmrE-like"/>
</dbReference>
<name>A0A2S7WCP3_9FLAO</name>
<feature type="transmembrane region" description="Helical" evidence="6">
    <location>
        <begin position="178"/>
        <end position="199"/>
    </location>
</feature>
<evidence type="ECO:0000313" key="9">
    <source>
        <dbReference type="Proteomes" id="UP000237608"/>
    </source>
</evidence>
<evidence type="ECO:0000313" key="8">
    <source>
        <dbReference type="EMBL" id="PQJ75357.1"/>
    </source>
</evidence>
<protein>
    <submittedName>
        <fullName evidence="8">Permease</fullName>
    </submittedName>
</protein>
<reference evidence="8 9" key="1">
    <citation type="submission" date="2016-12" db="EMBL/GenBank/DDBJ databases">
        <title>Trade-off between light-utilization and light-protection in marine flavobacteria.</title>
        <authorList>
            <person name="Kumagai Y."/>
            <person name="Yoshizawa S."/>
            <person name="Kogure K."/>
            <person name="Iwasaki W."/>
        </authorList>
    </citation>
    <scope>NUCLEOTIDE SEQUENCE [LARGE SCALE GENOMIC DNA]</scope>
    <source>
        <strain evidence="8 9">KCTC 22729</strain>
    </source>
</reference>
<feature type="transmembrane region" description="Helical" evidence="6">
    <location>
        <begin position="67"/>
        <end position="87"/>
    </location>
</feature>
<feature type="transmembrane region" description="Helical" evidence="6">
    <location>
        <begin position="244"/>
        <end position="263"/>
    </location>
</feature>
<comment type="subcellular location">
    <subcellularLocation>
        <location evidence="1">Cell membrane</location>
        <topology evidence="1">Multi-pass membrane protein</topology>
    </subcellularLocation>
</comment>
<feature type="transmembrane region" description="Helical" evidence="6">
    <location>
        <begin position="37"/>
        <end position="55"/>
    </location>
</feature>
<dbReference type="EMBL" id="MSCL01000001">
    <property type="protein sequence ID" value="PQJ75357.1"/>
    <property type="molecule type" value="Genomic_DNA"/>
</dbReference>
<evidence type="ECO:0000256" key="4">
    <source>
        <dbReference type="ARBA" id="ARBA00022989"/>
    </source>
</evidence>
<dbReference type="PANTHER" id="PTHR32322">
    <property type="entry name" value="INNER MEMBRANE TRANSPORTER"/>
    <property type="match status" value="1"/>
</dbReference>
<feature type="domain" description="EamA" evidence="7">
    <location>
        <begin position="9"/>
        <end position="137"/>
    </location>
</feature>
<dbReference type="SUPFAM" id="SSF103481">
    <property type="entry name" value="Multidrug resistance efflux transporter EmrE"/>
    <property type="match status" value="2"/>
</dbReference>
<dbReference type="AlphaFoldDB" id="A0A2S7WCP3"/>
<dbReference type="PANTHER" id="PTHR32322:SF18">
    <property type="entry name" value="S-ADENOSYLMETHIONINE_S-ADENOSYLHOMOCYSTEINE TRANSPORTER"/>
    <property type="match status" value="1"/>
</dbReference>
<feature type="transmembrane region" description="Helical" evidence="6">
    <location>
        <begin position="148"/>
        <end position="166"/>
    </location>
</feature>
<feature type="transmembrane region" description="Helical" evidence="6">
    <location>
        <begin position="123"/>
        <end position="142"/>
    </location>
</feature>
<dbReference type="InterPro" id="IPR000620">
    <property type="entry name" value="EamA_dom"/>
</dbReference>
<dbReference type="Pfam" id="PF00892">
    <property type="entry name" value="EamA"/>
    <property type="match status" value="2"/>
</dbReference>
<evidence type="ECO:0000256" key="2">
    <source>
        <dbReference type="ARBA" id="ARBA00022475"/>
    </source>
</evidence>
<comment type="caution">
    <text evidence="8">The sequence shown here is derived from an EMBL/GenBank/DDBJ whole genome shotgun (WGS) entry which is preliminary data.</text>
</comment>
<feature type="transmembrane region" description="Helical" evidence="6">
    <location>
        <begin position="7"/>
        <end position="25"/>
    </location>
</feature>
<dbReference type="RefSeq" id="WP_105046497.1">
    <property type="nucleotide sequence ID" value="NZ_CP150662.1"/>
</dbReference>
<feature type="transmembrane region" description="Helical" evidence="6">
    <location>
        <begin position="269"/>
        <end position="286"/>
    </location>
</feature>
<keyword evidence="9" id="KW-1185">Reference proteome</keyword>
<dbReference type="GO" id="GO:0005886">
    <property type="term" value="C:plasma membrane"/>
    <property type="evidence" value="ECO:0007669"/>
    <property type="project" value="UniProtKB-SubCell"/>
</dbReference>
<feature type="transmembrane region" description="Helical" evidence="6">
    <location>
        <begin position="211"/>
        <end position="232"/>
    </location>
</feature>
<organism evidence="8 9">
    <name type="scientific">Polaribacter gangjinensis</name>
    <dbReference type="NCBI Taxonomy" id="574710"/>
    <lineage>
        <taxon>Bacteria</taxon>
        <taxon>Pseudomonadati</taxon>
        <taxon>Bacteroidota</taxon>
        <taxon>Flavobacteriia</taxon>
        <taxon>Flavobacteriales</taxon>
        <taxon>Flavobacteriaceae</taxon>
    </lineage>
</organism>
<keyword evidence="5 6" id="KW-0472">Membrane</keyword>
<proteinExistence type="predicted"/>
<gene>
    <name evidence="8" type="ORF">BTO13_08940</name>
</gene>
<sequence>MNQQQRKWLFLIILSLVWGSSYILIKKALVGFEPITLSALRITTSAVLLLIFGFSSLKKIQKHQWKYIFYTAFLGTFFPVFLFSFAVKEIDSSIASILNSLTPFNTFFLGVVVFGFGFKKKQFIGILLGLIGTSILILKGATMNPNQNYWFALLPIIATFGYAINVNMVKKHLADLDALAIITGNFLMMLPPAIVVLYFSGFFSSFSGNEIQIQSMMYVVILALFGTGIAKVLYTKLVQISTPVFASSVTYLMPLVAIFWGSLDGEKLSFLQLLAGLIIMLGVYLVNKAK</sequence>
<dbReference type="Proteomes" id="UP000237608">
    <property type="component" value="Unassembled WGS sequence"/>
</dbReference>
<keyword evidence="4 6" id="KW-1133">Transmembrane helix</keyword>
<evidence type="ECO:0000256" key="5">
    <source>
        <dbReference type="ARBA" id="ARBA00023136"/>
    </source>
</evidence>